<dbReference type="InterPro" id="IPR010287">
    <property type="entry name" value="DUF892_YciF-like"/>
</dbReference>
<dbReference type="RefSeq" id="WP_162034208.1">
    <property type="nucleotide sequence ID" value="NZ_CACVBR010000066.1"/>
</dbReference>
<dbReference type="Gene3D" id="1.20.1260.10">
    <property type="match status" value="1"/>
</dbReference>
<proteinExistence type="predicted"/>
<dbReference type="Proteomes" id="UP000445144">
    <property type="component" value="Unassembled WGS sequence"/>
</dbReference>
<protein>
    <submittedName>
        <fullName evidence="1">Uncharacterized protein</fullName>
    </submittedName>
</protein>
<reference evidence="1 2" key="1">
    <citation type="submission" date="2020-01" db="EMBL/GenBank/DDBJ databases">
        <authorList>
            <person name="Rodrigo-Torres L."/>
            <person name="Arahal R. D."/>
            <person name="Lucena T."/>
        </authorList>
    </citation>
    <scope>NUCLEOTIDE SEQUENCE [LARGE SCALE GENOMIC DNA]</scope>
    <source>
        <strain evidence="1 2">CECT 9293</strain>
    </source>
</reference>
<evidence type="ECO:0000313" key="1">
    <source>
        <dbReference type="EMBL" id="CAA7197559.1"/>
    </source>
</evidence>
<gene>
    <name evidence="1" type="ORF">CHRY9293_03626</name>
</gene>
<dbReference type="SUPFAM" id="SSF47240">
    <property type="entry name" value="Ferritin-like"/>
    <property type="match status" value="1"/>
</dbReference>
<name>A0A6N4XCT6_9FLAO</name>
<keyword evidence="2" id="KW-1185">Reference proteome</keyword>
<dbReference type="InterPro" id="IPR009078">
    <property type="entry name" value="Ferritin-like_SF"/>
</dbReference>
<dbReference type="InterPro" id="IPR012347">
    <property type="entry name" value="Ferritin-like"/>
</dbReference>
<dbReference type="AlphaFoldDB" id="A0A6N4XCT6"/>
<evidence type="ECO:0000313" key="2">
    <source>
        <dbReference type="Proteomes" id="UP000445144"/>
    </source>
</evidence>
<sequence length="154" mass="17893">MATTILAGERVHTTNIHSLSGNLKDAMLVNNVTIKKERMKDLPLHKFFVSTLKEIYFAENKIINVLNRIQKTTIRKELREVFINYQLCTKKHVNSLYKIFMLIKEGQEIKSAKEDSMFRDVVLVVAADTDYDLTEIVAVYLNLTRKEKFKNKAI</sequence>
<dbReference type="EMBL" id="CACVBR010000066">
    <property type="protein sequence ID" value="CAA7197559.1"/>
    <property type="molecule type" value="Genomic_DNA"/>
</dbReference>
<accession>A0A6N4XCT6</accession>
<organism evidence="1 2">
    <name type="scientific">Chryseobacterium potabilaquae</name>
    <dbReference type="NCBI Taxonomy" id="2675057"/>
    <lineage>
        <taxon>Bacteria</taxon>
        <taxon>Pseudomonadati</taxon>
        <taxon>Bacteroidota</taxon>
        <taxon>Flavobacteriia</taxon>
        <taxon>Flavobacteriales</taxon>
        <taxon>Weeksellaceae</taxon>
        <taxon>Chryseobacterium group</taxon>
        <taxon>Chryseobacterium</taxon>
    </lineage>
</organism>
<dbReference type="Pfam" id="PF05974">
    <property type="entry name" value="DUF892"/>
    <property type="match status" value="1"/>
</dbReference>